<dbReference type="RefSeq" id="WP_319634178.1">
    <property type="nucleotide sequence ID" value="NZ_CP152380.1"/>
</dbReference>
<evidence type="ECO:0000313" key="2">
    <source>
        <dbReference type="Proteomes" id="UP001445268"/>
    </source>
</evidence>
<keyword evidence="2" id="KW-1185">Reference proteome</keyword>
<reference evidence="1 2" key="1">
    <citation type="submission" date="2024-04" db="EMBL/GenBank/DDBJ databases">
        <title>Marinobacter sp. SBY-1.</title>
        <authorList>
            <person name="Pan C."/>
        </authorList>
    </citation>
    <scope>NUCLEOTIDE SEQUENCE [LARGE SCALE GENOMIC DNA]</scope>
    <source>
        <strain evidence="1 2">SBY-1</strain>
    </source>
</reference>
<dbReference type="EMBL" id="CP152380">
    <property type="protein sequence ID" value="XAF54065.1"/>
    <property type="molecule type" value="Genomic_DNA"/>
</dbReference>
<evidence type="ECO:0000313" key="1">
    <source>
        <dbReference type="EMBL" id="XAF54065.1"/>
    </source>
</evidence>
<name>A0ABZ3E4J3_9GAMM</name>
<proteinExistence type="predicted"/>
<protein>
    <submittedName>
        <fullName evidence="1">Uncharacterized protein</fullName>
    </submittedName>
</protein>
<organism evidence="1 2">
    <name type="scientific">Marinobacter alkaliphilus</name>
    <dbReference type="NCBI Taxonomy" id="254719"/>
    <lineage>
        <taxon>Bacteria</taxon>
        <taxon>Pseudomonadati</taxon>
        <taxon>Pseudomonadota</taxon>
        <taxon>Gammaproteobacteria</taxon>
        <taxon>Pseudomonadales</taxon>
        <taxon>Marinobacteraceae</taxon>
        <taxon>Marinobacter</taxon>
    </lineage>
</organism>
<dbReference type="Proteomes" id="UP001445268">
    <property type="component" value="Chromosome"/>
</dbReference>
<sequence>MAILMKKANLLSDQQVHLLNGMEGRVDVYFTPLVPGAFPSEVVFVNNASRISASLDYEDLDFKFEYFFFQIRPFYGELGKKVESTEVKVVRCILRCEWKHKEQGGKVTFGRGKVEDVPDNAMACCSDVGLLMVSADGSRVLIYSDDNFPLSVGVTKEDDFINGYLNSCDVIDVDHVSEFSKNLFDKGFNVDYV</sequence>
<accession>A0ABZ3E4J3</accession>
<gene>
    <name evidence="1" type="ORF">AAGT77_00515</name>
</gene>